<evidence type="ECO:0000259" key="2">
    <source>
        <dbReference type="PROSITE" id="PS50240"/>
    </source>
</evidence>
<dbReference type="PANTHER" id="PTHR24252:SF7">
    <property type="entry name" value="HYALIN"/>
    <property type="match status" value="1"/>
</dbReference>
<dbReference type="PROSITE" id="PS50240">
    <property type="entry name" value="TRYPSIN_DOM"/>
    <property type="match status" value="1"/>
</dbReference>
<dbReference type="InterPro" id="IPR001314">
    <property type="entry name" value="Peptidase_S1A"/>
</dbReference>
<keyword evidence="4" id="KW-1185">Reference proteome</keyword>
<evidence type="ECO:0000313" key="3">
    <source>
        <dbReference type="EMBL" id="KAJ8313380.1"/>
    </source>
</evidence>
<dbReference type="Gene3D" id="2.40.10.10">
    <property type="entry name" value="Trypsin-like serine proteases"/>
    <property type="match status" value="2"/>
</dbReference>
<gene>
    <name evidence="3" type="ORF">KUTeg_009070</name>
</gene>
<sequence length="202" mass="21615">MLLHGDGSSRIVNGQTTQIENHPWQISLRYNGNHICGGSILSSNSILTAAHCLGDNPAIYSILAGSSSRTSTTVGQIRNATIDPKEKHKEYNSPPGGYPNDIAILLLSEELVLNGDSVKAVSLPGSSFNPDSSNNCVMSGWGRTNRGTGDSGGPYVCKNGNEDVLTGVTSWGIQSGDKCLTSYPSVYVRVSEFLNWINQHME</sequence>
<dbReference type="InterPro" id="IPR018114">
    <property type="entry name" value="TRYPSIN_HIS"/>
</dbReference>
<dbReference type="PROSITE" id="PS00134">
    <property type="entry name" value="TRYPSIN_HIS"/>
    <property type="match status" value="1"/>
</dbReference>
<dbReference type="InterPro" id="IPR001254">
    <property type="entry name" value="Trypsin_dom"/>
</dbReference>
<feature type="domain" description="Peptidase S1" evidence="2">
    <location>
        <begin position="11"/>
        <end position="202"/>
    </location>
</feature>
<dbReference type="PANTHER" id="PTHR24252">
    <property type="entry name" value="ACROSIN-RELATED"/>
    <property type="match status" value="1"/>
</dbReference>
<dbReference type="InterPro" id="IPR043504">
    <property type="entry name" value="Peptidase_S1_PA_chymotrypsin"/>
</dbReference>
<accession>A0ABQ9FCK1</accession>
<dbReference type="InterPro" id="IPR009003">
    <property type="entry name" value="Peptidase_S1_PA"/>
</dbReference>
<dbReference type="SUPFAM" id="SSF50494">
    <property type="entry name" value="Trypsin-like serine proteases"/>
    <property type="match status" value="1"/>
</dbReference>
<protein>
    <recommendedName>
        <fullName evidence="2">Peptidase S1 domain-containing protein</fullName>
    </recommendedName>
</protein>
<dbReference type="PRINTS" id="PR00722">
    <property type="entry name" value="CHYMOTRYPSIN"/>
</dbReference>
<dbReference type="Proteomes" id="UP001217089">
    <property type="component" value="Unassembled WGS sequence"/>
</dbReference>
<organism evidence="3 4">
    <name type="scientific">Tegillarca granosa</name>
    <name type="common">Malaysian cockle</name>
    <name type="synonym">Anadara granosa</name>
    <dbReference type="NCBI Taxonomy" id="220873"/>
    <lineage>
        <taxon>Eukaryota</taxon>
        <taxon>Metazoa</taxon>
        <taxon>Spiralia</taxon>
        <taxon>Lophotrochozoa</taxon>
        <taxon>Mollusca</taxon>
        <taxon>Bivalvia</taxon>
        <taxon>Autobranchia</taxon>
        <taxon>Pteriomorphia</taxon>
        <taxon>Arcoida</taxon>
        <taxon>Arcoidea</taxon>
        <taxon>Arcidae</taxon>
        <taxon>Tegillarca</taxon>
    </lineage>
</organism>
<name>A0ABQ9FCK1_TEGGR</name>
<evidence type="ECO:0000256" key="1">
    <source>
        <dbReference type="ARBA" id="ARBA00023157"/>
    </source>
</evidence>
<dbReference type="Pfam" id="PF00089">
    <property type="entry name" value="Trypsin"/>
    <property type="match status" value="2"/>
</dbReference>
<proteinExistence type="predicted"/>
<comment type="caution">
    <text evidence="3">The sequence shown here is derived from an EMBL/GenBank/DDBJ whole genome shotgun (WGS) entry which is preliminary data.</text>
</comment>
<evidence type="ECO:0000313" key="4">
    <source>
        <dbReference type="Proteomes" id="UP001217089"/>
    </source>
</evidence>
<dbReference type="EMBL" id="JARBDR010000374">
    <property type="protein sequence ID" value="KAJ8313380.1"/>
    <property type="molecule type" value="Genomic_DNA"/>
</dbReference>
<reference evidence="3 4" key="1">
    <citation type="submission" date="2022-12" db="EMBL/GenBank/DDBJ databases">
        <title>Chromosome-level genome of Tegillarca granosa.</title>
        <authorList>
            <person name="Kim J."/>
        </authorList>
    </citation>
    <scope>NUCLEOTIDE SEQUENCE [LARGE SCALE GENOMIC DNA]</scope>
    <source>
        <strain evidence="3">Teg-2019</strain>
        <tissue evidence="3">Adductor muscle</tissue>
    </source>
</reference>
<dbReference type="CDD" id="cd00190">
    <property type="entry name" value="Tryp_SPc"/>
    <property type="match status" value="1"/>
</dbReference>
<dbReference type="SMART" id="SM00020">
    <property type="entry name" value="Tryp_SPc"/>
    <property type="match status" value="1"/>
</dbReference>
<keyword evidence="1" id="KW-1015">Disulfide bond</keyword>